<sequence>MGKMCTSDYEVSNSQLPTVATIIMVNRLNFSVSRVHAFVGVGIADESQNVKWMLLLKFLATSVSAAPIYPPPIFRNLRSGGASSRMLMTGKPLRQEAEIHVLARGGVPPSSPSHKGHKKPITSRHLPRSDRSFRARRCRRSLSCPGDGH</sequence>
<protein>
    <submittedName>
        <fullName evidence="2">Uncharacterized protein</fullName>
    </submittedName>
</protein>
<keyword evidence="3" id="KW-1185">Reference proteome</keyword>
<reference evidence="2 3" key="1">
    <citation type="submission" date="2019-09" db="EMBL/GenBank/DDBJ databases">
        <title>A chromosome-level genome assembly of the Chinese tupelo Nyssa sinensis.</title>
        <authorList>
            <person name="Yang X."/>
            <person name="Kang M."/>
            <person name="Yang Y."/>
            <person name="Xiong H."/>
            <person name="Wang M."/>
            <person name="Zhang Z."/>
            <person name="Wang Z."/>
            <person name="Wu H."/>
            <person name="Ma T."/>
            <person name="Liu J."/>
            <person name="Xi Z."/>
        </authorList>
    </citation>
    <scope>NUCLEOTIDE SEQUENCE [LARGE SCALE GENOMIC DNA]</scope>
    <source>
        <strain evidence="2">J267</strain>
        <tissue evidence="2">Leaf</tissue>
    </source>
</reference>
<feature type="compositionally biased region" description="Basic residues" evidence="1">
    <location>
        <begin position="114"/>
        <end position="126"/>
    </location>
</feature>
<dbReference type="AlphaFoldDB" id="A0A5J4ZLY0"/>
<evidence type="ECO:0000313" key="3">
    <source>
        <dbReference type="Proteomes" id="UP000325577"/>
    </source>
</evidence>
<proteinExistence type="predicted"/>
<name>A0A5J4ZLY0_9ASTE</name>
<dbReference type="OrthoDB" id="1169456at2759"/>
<feature type="region of interest" description="Disordered" evidence="1">
    <location>
        <begin position="104"/>
        <end position="149"/>
    </location>
</feature>
<evidence type="ECO:0000256" key="1">
    <source>
        <dbReference type="SAM" id="MobiDB-lite"/>
    </source>
</evidence>
<gene>
    <name evidence="2" type="ORF">F0562_013940</name>
</gene>
<evidence type="ECO:0000313" key="2">
    <source>
        <dbReference type="EMBL" id="KAA8519615.1"/>
    </source>
</evidence>
<accession>A0A5J4ZLY0</accession>
<organism evidence="2 3">
    <name type="scientific">Nyssa sinensis</name>
    <dbReference type="NCBI Taxonomy" id="561372"/>
    <lineage>
        <taxon>Eukaryota</taxon>
        <taxon>Viridiplantae</taxon>
        <taxon>Streptophyta</taxon>
        <taxon>Embryophyta</taxon>
        <taxon>Tracheophyta</taxon>
        <taxon>Spermatophyta</taxon>
        <taxon>Magnoliopsida</taxon>
        <taxon>eudicotyledons</taxon>
        <taxon>Gunneridae</taxon>
        <taxon>Pentapetalae</taxon>
        <taxon>asterids</taxon>
        <taxon>Cornales</taxon>
        <taxon>Nyssaceae</taxon>
        <taxon>Nyssa</taxon>
    </lineage>
</organism>
<dbReference type="Proteomes" id="UP000325577">
    <property type="component" value="Linkage Group LG6"/>
</dbReference>
<dbReference type="EMBL" id="CM018049">
    <property type="protein sequence ID" value="KAA8519615.1"/>
    <property type="molecule type" value="Genomic_DNA"/>
</dbReference>